<evidence type="ECO:0000313" key="3">
    <source>
        <dbReference type="Proteomes" id="UP001500729"/>
    </source>
</evidence>
<reference evidence="2 3" key="1">
    <citation type="journal article" date="2019" name="Int. J. Syst. Evol. Microbiol.">
        <title>The Global Catalogue of Microorganisms (GCM) 10K type strain sequencing project: providing services to taxonomists for standard genome sequencing and annotation.</title>
        <authorList>
            <consortium name="The Broad Institute Genomics Platform"/>
            <consortium name="The Broad Institute Genome Sequencing Center for Infectious Disease"/>
            <person name="Wu L."/>
            <person name="Ma J."/>
        </authorList>
    </citation>
    <scope>NUCLEOTIDE SEQUENCE [LARGE SCALE GENOMIC DNA]</scope>
    <source>
        <strain evidence="2 3">JCM 10303</strain>
    </source>
</reference>
<gene>
    <name evidence="2" type="ORF">GCM10009533_50980</name>
</gene>
<evidence type="ECO:0000259" key="1">
    <source>
        <dbReference type="Pfam" id="PF12680"/>
    </source>
</evidence>
<name>A0ABN1DKE6_SACER</name>
<dbReference type="Gene3D" id="3.10.450.50">
    <property type="match status" value="1"/>
</dbReference>
<dbReference type="Proteomes" id="UP001500729">
    <property type="component" value="Unassembled WGS sequence"/>
</dbReference>
<dbReference type="InterPro" id="IPR032710">
    <property type="entry name" value="NTF2-like_dom_sf"/>
</dbReference>
<sequence>MTAVDEVLTEMARAWNAGDGTAWAANFAEDADFVDVVGRVQRGREVIAAEHQKIFDTIYQGSHLEIRQVGSRPLDDRTLLVHTASTLRVPAGPRAGEWHAIQTKVFRDGRILAFHNTGRVDLADFAHHDEALADRAPQEWGQIASG</sequence>
<dbReference type="NCBIfam" id="TIGR02246">
    <property type="entry name" value="SgcJ/EcaC family oxidoreductase"/>
    <property type="match status" value="1"/>
</dbReference>
<accession>A0ABN1DKE6</accession>
<comment type="caution">
    <text evidence="2">The sequence shown here is derived from an EMBL/GenBank/DDBJ whole genome shotgun (WGS) entry which is preliminary data.</text>
</comment>
<keyword evidence="3" id="KW-1185">Reference proteome</keyword>
<feature type="domain" description="SnoaL-like" evidence="1">
    <location>
        <begin position="9"/>
        <end position="112"/>
    </location>
</feature>
<dbReference type="RefSeq" id="WP_011873038.1">
    <property type="nucleotide sequence ID" value="NZ_BAAAGS010000040.1"/>
</dbReference>
<protein>
    <recommendedName>
        <fullName evidence="1">SnoaL-like domain-containing protein</fullName>
    </recommendedName>
</protein>
<dbReference type="InterPro" id="IPR037401">
    <property type="entry name" value="SnoaL-like"/>
</dbReference>
<dbReference type="SUPFAM" id="SSF54427">
    <property type="entry name" value="NTF2-like"/>
    <property type="match status" value="1"/>
</dbReference>
<proteinExistence type="predicted"/>
<dbReference type="InterPro" id="IPR011944">
    <property type="entry name" value="Steroid_delta5-4_isomerase"/>
</dbReference>
<organism evidence="2 3">
    <name type="scientific">Saccharopolyspora erythraea</name>
    <name type="common">Streptomyces erythraeus</name>
    <dbReference type="NCBI Taxonomy" id="1836"/>
    <lineage>
        <taxon>Bacteria</taxon>
        <taxon>Bacillati</taxon>
        <taxon>Actinomycetota</taxon>
        <taxon>Actinomycetes</taxon>
        <taxon>Pseudonocardiales</taxon>
        <taxon>Pseudonocardiaceae</taxon>
        <taxon>Saccharopolyspora</taxon>
    </lineage>
</organism>
<dbReference type="Pfam" id="PF12680">
    <property type="entry name" value="SnoaL_2"/>
    <property type="match status" value="1"/>
</dbReference>
<dbReference type="EMBL" id="BAAAGS010000040">
    <property type="protein sequence ID" value="GAA0545896.1"/>
    <property type="molecule type" value="Genomic_DNA"/>
</dbReference>
<evidence type="ECO:0000313" key="2">
    <source>
        <dbReference type="EMBL" id="GAA0545896.1"/>
    </source>
</evidence>